<dbReference type="NCBIfam" id="TIGR04057">
    <property type="entry name" value="SusC_RagA_signa"/>
    <property type="match status" value="1"/>
</dbReference>
<evidence type="ECO:0000256" key="4">
    <source>
        <dbReference type="ARBA" id="ARBA00022692"/>
    </source>
</evidence>
<comment type="similarity">
    <text evidence="7">Belongs to the TonB-dependent receptor family.</text>
</comment>
<name>A0A5C6ZHK4_9FLAO</name>
<comment type="subcellular location">
    <subcellularLocation>
        <location evidence="1 7">Cell outer membrane</location>
        <topology evidence="1 7">Multi-pass membrane protein</topology>
    </subcellularLocation>
</comment>
<dbReference type="NCBIfam" id="TIGR04056">
    <property type="entry name" value="OMP_RagA_SusC"/>
    <property type="match status" value="1"/>
</dbReference>
<keyword evidence="2 7" id="KW-0813">Transport</keyword>
<dbReference type="InterPro" id="IPR023997">
    <property type="entry name" value="TonB-dep_OMP_SusC/RagA_CS"/>
</dbReference>
<dbReference type="SUPFAM" id="SSF49464">
    <property type="entry name" value="Carboxypeptidase regulatory domain-like"/>
    <property type="match status" value="1"/>
</dbReference>
<keyword evidence="9" id="KW-0675">Receptor</keyword>
<dbReference type="InterPro" id="IPR036942">
    <property type="entry name" value="Beta-barrel_TonB_sf"/>
</dbReference>
<gene>
    <name evidence="9" type="ORF">ESY86_12810</name>
</gene>
<keyword evidence="6 7" id="KW-0998">Cell outer membrane</keyword>
<keyword evidence="3 7" id="KW-1134">Transmembrane beta strand</keyword>
<feature type="domain" description="TonB-dependent receptor plug" evidence="8">
    <location>
        <begin position="143"/>
        <end position="248"/>
    </location>
</feature>
<keyword evidence="5 7" id="KW-0472">Membrane</keyword>
<evidence type="ECO:0000256" key="5">
    <source>
        <dbReference type="ARBA" id="ARBA00023136"/>
    </source>
</evidence>
<sequence length="1028" mass="112969">MHNYLLSVLFKLNEFIMNNKKSNSNKSVNGRYKFSFCVLILLLCFSQKNSAQNSVSGKVLDEYKVPLIGATILEVGTNNGVVTNFDGEFEIVLKNENASLKISYVGYITKQIKATASDLEVIMEADVSALNEIVIIGYGESKQKDITGSVSSVEMEDIQSQPSSNIGDAIQGRAAGVTVITSGQPGNNPTFRIRGSGTIGNNDPLIVVDGMPLNGGLNQVNMKDVASFQVLKDASSTAIYGSRGSNGVIIITTKRGKKGKGRLDVDVFTSIQQATSLLEVLNAEQFGTLSNEILANGGQQPNPDFANPSALGNGTDWLDAFFTTGKQTNATLSYSQGSEKSNLYTSLNVFDQDGIIINSEYTRYILQFNSDTEINDHLKFGNSLKLNYDIKKNGDNNIQNALLSLPTQPIFRDNGNYSGPIGQPIYSGDVENPIGKSNSVENSTKGYNLQGVVYAELSFAKHLKFKTLLGVEANFFDTRTWAPSFSWDSDVSENAFLSESSNKSTTLLWDNTLTFNKDYDSGSSLTAVIGTSAQENQFKFISGSIQGFPSESTQTLNNGLLQPTINGSGSEWSIFSFFARGQYDYKDKYYLTATVRRDGSSRFGEGNKYGTFPSAALAWRVSEESFLENSNVINDLKLRLGYGVTGNQEIGNYSFASAYNTNLYNFNGSFVTAAVPTVLPNSNVQWESQKQLNVGIDASLFNHFIDVTIDGYIKNTEDMLVPQTVPITSGYSDIFVPFINAGKLRNKGIELLLTTYNMNRDKFRWSTDFVFAYNDNEVIDINSDTPLTTGGIGLNYTLARIQPGYPINVFYGFVQEGIFQTQNEVDTHAVQVPGTNPATSTSPGDIRFKDLNSDGVINDEDRTFIGNPNPDITYSLNNTFTFGNFDLSVFFQGVYGNDIFNANRLYTENMSVTTNQSTAVLNRWRGPGTSNSIPRAVFGDPNNNNRQSTRYIEDGSYLRLKNVNLSYNVPTDFYDNKTFSSIKVYVSGQNLFTITDYSGFDPEVGPNGIDNNIYPVTRTFTLGATLGF</sequence>
<proteinExistence type="inferred from homology"/>
<evidence type="ECO:0000256" key="6">
    <source>
        <dbReference type="ARBA" id="ARBA00023237"/>
    </source>
</evidence>
<evidence type="ECO:0000313" key="9">
    <source>
        <dbReference type="EMBL" id="TXD88394.1"/>
    </source>
</evidence>
<dbReference type="OrthoDB" id="9768177at2"/>
<organism evidence="9 10">
    <name type="scientific">Subsaximicrobium wynnwilliamsii</name>
    <dbReference type="NCBI Taxonomy" id="291179"/>
    <lineage>
        <taxon>Bacteria</taxon>
        <taxon>Pseudomonadati</taxon>
        <taxon>Bacteroidota</taxon>
        <taxon>Flavobacteriia</taxon>
        <taxon>Flavobacteriales</taxon>
        <taxon>Flavobacteriaceae</taxon>
        <taxon>Subsaximicrobium</taxon>
    </lineage>
</organism>
<dbReference type="Gene3D" id="2.60.40.1120">
    <property type="entry name" value="Carboxypeptidase-like, regulatory domain"/>
    <property type="match status" value="1"/>
</dbReference>
<dbReference type="InterPro" id="IPR012910">
    <property type="entry name" value="Plug_dom"/>
</dbReference>
<dbReference type="AlphaFoldDB" id="A0A5C6ZHK4"/>
<dbReference type="InterPro" id="IPR039426">
    <property type="entry name" value="TonB-dep_rcpt-like"/>
</dbReference>
<dbReference type="PROSITE" id="PS52016">
    <property type="entry name" value="TONB_DEPENDENT_REC_3"/>
    <property type="match status" value="1"/>
</dbReference>
<evidence type="ECO:0000259" key="8">
    <source>
        <dbReference type="Pfam" id="PF07715"/>
    </source>
</evidence>
<dbReference type="Gene3D" id="2.170.130.10">
    <property type="entry name" value="TonB-dependent receptor, plug domain"/>
    <property type="match status" value="1"/>
</dbReference>
<keyword evidence="4 7" id="KW-0812">Transmembrane</keyword>
<dbReference type="GO" id="GO:0009279">
    <property type="term" value="C:cell outer membrane"/>
    <property type="evidence" value="ECO:0007669"/>
    <property type="project" value="UniProtKB-SubCell"/>
</dbReference>
<accession>A0A5C6ZHK4</accession>
<keyword evidence="10" id="KW-1185">Reference proteome</keyword>
<dbReference type="InterPro" id="IPR023996">
    <property type="entry name" value="TonB-dep_OMP_SusC/RagA"/>
</dbReference>
<dbReference type="SUPFAM" id="SSF56935">
    <property type="entry name" value="Porins"/>
    <property type="match status" value="1"/>
</dbReference>
<evidence type="ECO:0000256" key="1">
    <source>
        <dbReference type="ARBA" id="ARBA00004571"/>
    </source>
</evidence>
<reference evidence="9 10" key="1">
    <citation type="submission" date="2019-08" db="EMBL/GenBank/DDBJ databases">
        <title>Genomes of Subsaximicrobium wynnwilliamsii strains.</title>
        <authorList>
            <person name="Bowman J.P."/>
        </authorList>
    </citation>
    <scope>NUCLEOTIDE SEQUENCE [LARGE SCALE GENOMIC DNA]</scope>
    <source>
        <strain evidence="9 10">2-80-2</strain>
    </source>
</reference>
<evidence type="ECO:0000313" key="10">
    <source>
        <dbReference type="Proteomes" id="UP000321578"/>
    </source>
</evidence>
<evidence type="ECO:0000256" key="2">
    <source>
        <dbReference type="ARBA" id="ARBA00022448"/>
    </source>
</evidence>
<comment type="caution">
    <text evidence="9">The sequence shown here is derived from an EMBL/GenBank/DDBJ whole genome shotgun (WGS) entry which is preliminary data.</text>
</comment>
<protein>
    <submittedName>
        <fullName evidence="9">TonB-dependent receptor</fullName>
    </submittedName>
</protein>
<evidence type="ECO:0000256" key="3">
    <source>
        <dbReference type="ARBA" id="ARBA00022452"/>
    </source>
</evidence>
<dbReference type="Proteomes" id="UP000321578">
    <property type="component" value="Unassembled WGS sequence"/>
</dbReference>
<dbReference type="Pfam" id="PF07715">
    <property type="entry name" value="Plug"/>
    <property type="match status" value="1"/>
</dbReference>
<evidence type="ECO:0000256" key="7">
    <source>
        <dbReference type="PROSITE-ProRule" id="PRU01360"/>
    </source>
</evidence>
<dbReference type="Gene3D" id="2.40.170.20">
    <property type="entry name" value="TonB-dependent receptor, beta-barrel domain"/>
    <property type="match status" value="1"/>
</dbReference>
<dbReference type="InterPro" id="IPR037066">
    <property type="entry name" value="Plug_dom_sf"/>
</dbReference>
<dbReference type="EMBL" id="VORO01000014">
    <property type="protein sequence ID" value="TXD88394.1"/>
    <property type="molecule type" value="Genomic_DNA"/>
</dbReference>
<dbReference type="Pfam" id="PF13715">
    <property type="entry name" value="CarbopepD_reg_2"/>
    <property type="match status" value="1"/>
</dbReference>
<dbReference type="InterPro" id="IPR008969">
    <property type="entry name" value="CarboxyPept-like_regulatory"/>
</dbReference>